<evidence type="ECO:0000313" key="1">
    <source>
        <dbReference type="EMBL" id="GAG00607.1"/>
    </source>
</evidence>
<protein>
    <submittedName>
        <fullName evidence="1">Uncharacterized protein</fullName>
    </submittedName>
</protein>
<accession>X0UMT0</accession>
<dbReference type="GO" id="GO:0016829">
    <property type="term" value="F:lyase activity"/>
    <property type="evidence" value="ECO:0007669"/>
    <property type="project" value="InterPro"/>
</dbReference>
<dbReference type="InterPro" id="IPR013785">
    <property type="entry name" value="Aldolase_TIM"/>
</dbReference>
<dbReference type="AlphaFoldDB" id="X0UMT0"/>
<sequence>DSSGDLHYAKQLGDKFGKDLCVLTGNDRLLSNALNHHASGCITAMANLISPDLRSLWDAFNSDKSTDSIQTRIDDVREISELFPPFPPLIKYLLHQFFEFPLWPVCPPLEDLPQDSADRVSTMINLA</sequence>
<dbReference type="InterPro" id="IPR002220">
    <property type="entry name" value="DapA-like"/>
</dbReference>
<proteinExistence type="predicted"/>
<reference evidence="1" key="1">
    <citation type="journal article" date="2014" name="Front. Microbiol.">
        <title>High frequency of phylogenetically diverse reductive dehalogenase-homologous genes in deep subseafloor sedimentary metagenomes.</title>
        <authorList>
            <person name="Kawai M."/>
            <person name="Futagami T."/>
            <person name="Toyoda A."/>
            <person name="Takaki Y."/>
            <person name="Nishi S."/>
            <person name="Hori S."/>
            <person name="Arai W."/>
            <person name="Tsubouchi T."/>
            <person name="Morono Y."/>
            <person name="Uchiyama I."/>
            <person name="Ito T."/>
            <person name="Fujiyama A."/>
            <person name="Inagaki F."/>
            <person name="Takami H."/>
        </authorList>
    </citation>
    <scope>NUCLEOTIDE SEQUENCE</scope>
    <source>
        <strain evidence="1">Expedition CK06-06</strain>
    </source>
</reference>
<dbReference type="Gene3D" id="3.20.20.70">
    <property type="entry name" value="Aldolase class I"/>
    <property type="match status" value="1"/>
</dbReference>
<dbReference type="EMBL" id="BARS01029051">
    <property type="protein sequence ID" value="GAG00607.1"/>
    <property type="molecule type" value="Genomic_DNA"/>
</dbReference>
<dbReference type="Pfam" id="PF00701">
    <property type="entry name" value="DHDPS"/>
    <property type="match status" value="1"/>
</dbReference>
<comment type="caution">
    <text evidence="1">The sequence shown here is derived from an EMBL/GenBank/DDBJ whole genome shotgun (WGS) entry which is preliminary data.</text>
</comment>
<organism evidence="1">
    <name type="scientific">marine sediment metagenome</name>
    <dbReference type="NCBI Taxonomy" id="412755"/>
    <lineage>
        <taxon>unclassified sequences</taxon>
        <taxon>metagenomes</taxon>
        <taxon>ecological metagenomes</taxon>
    </lineage>
</organism>
<dbReference type="SUPFAM" id="SSF51569">
    <property type="entry name" value="Aldolase"/>
    <property type="match status" value="1"/>
</dbReference>
<name>X0UMT0_9ZZZZ</name>
<feature type="non-terminal residue" evidence="1">
    <location>
        <position position="1"/>
    </location>
</feature>
<gene>
    <name evidence="1" type="ORF">S01H1_45462</name>
</gene>